<dbReference type="OrthoDB" id="9802426at2"/>
<dbReference type="Pfam" id="PF00072">
    <property type="entry name" value="Response_reg"/>
    <property type="match status" value="1"/>
</dbReference>
<proteinExistence type="predicted"/>
<dbReference type="PANTHER" id="PTHR48111">
    <property type="entry name" value="REGULATOR OF RPOS"/>
    <property type="match status" value="1"/>
</dbReference>
<dbReference type="Gene3D" id="3.40.50.2300">
    <property type="match status" value="1"/>
</dbReference>
<dbReference type="FunFam" id="3.40.50.2300:FF:000002">
    <property type="entry name" value="DNA-binding response regulator PhoP"/>
    <property type="match status" value="1"/>
</dbReference>
<evidence type="ECO:0000313" key="11">
    <source>
        <dbReference type="Proteomes" id="UP000277007"/>
    </source>
</evidence>
<dbReference type="InterPro" id="IPR011006">
    <property type="entry name" value="CheY-like_superfamily"/>
</dbReference>
<evidence type="ECO:0000256" key="5">
    <source>
        <dbReference type="ARBA" id="ARBA00023163"/>
    </source>
</evidence>
<dbReference type="GO" id="GO:0000156">
    <property type="term" value="F:phosphorelay response regulator activity"/>
    <property type="evidence" value="ECO:0007669"/>
    <property type="project" value="TreeGrafter"/>
</dbReference>
<organism evidence="10 11">
    <name type="scientific">Azospirillum griseum</name>
    <dbReference type="NCBI Taxonomy" id="2496639"/>
    <lineage>
        <taxon>Bacteria</taxon>
        <taxon>Pseudomonadati</taxon>
        <taxon>Pseudomonadota</taxon>
        <taxon>Alphaproteobacteria</taxon>
        <taxon>Rhodospirillales</taxon>
        <taxon>Azospirillaceae</taxon>
        <taxon>Azospirillum</taxon>
    </lineage>
</organism>
<dbReference type="InterPro" id="IPR036388">
    <property type="entry name" value="WH-like_DNA-bd_sf"/>
</dbReference>
<evidence type="ECO:0000313" key="10">
    <source>
        <dbReference type="EMBL" id="RTR24312.1"/>
    </source>
</evidence>
<evidence type="ECO:0000256" key="7">
    <source>
        <dbReference type="PROSITE-ProRule" id="PRU01091"/>
    </source>
</evidence>
<dbReference type="RefSeq" id="WP_126611142.1">
    <property type="nucleotide sequence ID" value="NZ_JBHUCY010000064.1"/>
</dbReference>
<keyword evidence="1 6" id="KW-0597">Phosphoprotein</keyword>
<dbReference type="SMART" id="SM00862">
    <property type="entry name" value="Trans_reg_C"/>
    <property type="match status" value="1"/>
</dbReference>
<feature type="DNA-binding region" description="OmpR/PhoB-type" evidence="7">
    <location>
        <begin position="124"/>
        <end position="220"/>
    </location>
</feature>
<dbReference type="Gene3D" id="1.10.10.10">
    <property type="entry name" value="Winged helix-like DNA-binding domain superfamily/Winged helix DNA-binding domain"/>
    <property type="match status" value="1"/>
</dbReference>
<dbReference type="Proteomes" id="UP000277007">
    <property type="component" value="Unassembled WGS sequence"/>
</dbReference>
<reference evidence="10 11" key="1">
    <citation type="submission" date="2018-12" db="EMBL/GenBank/DDBJ databases">
        <authorList>
            <person name="Yang Y."/>
        </authorList>
    </citation>
    <scope>NUCLEOTIDE SEQUENCE [LARGE SCALE GENOMIC DNA]</scope>
    <source>
        <strain evidence="10 11">L-25-5w-1</strain>
    </source>
</reference>
<sequence>MRILIVEDDAALARGLVGSLKLAGYAVDHESNGEEAVRSEQAEPYGLVILDLGLPGLSGFEVLSRIRRRGSTVPVMILTAREAVADRVKGLDLGADDYLLKPFEPAEFEARVRALMRRGQGLPTPELVCGGLRYDRSTARVSVNGRLLDLRKRELAVLEGLITRAGKVVPKDRLSGEVFGFDEPVAPNAIELYIARLRKKLEPDGPQIRTIRGLGYLMELPG</sequence>
<keyword evidence="5" id="KW-0804">Transcription</keyword>
<feature type="domain" description="OmpR/PhoB-type" evidence="9">
    <location>
        <begin position="124"/>
        <end position="220"/>
    </location>
</feature>
<dbReference type="SMART" id="SM00448">
    <property type="entry name" value="REC"/>
    <property type="match status" value="1"/>
</dbReference>
<dbReference type="SUPFAM" id="SSF46894">
    <property type="entry name" value="C-terminal effector domain of the bipartite response regulators"/>
    <property type="match status" value="1"/>
</dbReference>
<comment type="caution">
    <text evidence="10">The sequence shown here is derived from an EMBL/GenBank/DDBJ whole genome shotgun (WGS) entry which is preliminary data.</text>
</comment>
<evidence type="ECO:0000256" key="3">
    <source>
        <dbReference type="ARBA" id="ARBA00023015"/>
    </source>
</evidence>
<dbReference type="CDD" id="cd00383">
    <property type="entry name" value="trans_reg_C"/>
    <property type="match status" value="1"/>
</dbReference>
<dbReference type="GO" id="GO:0005829">
    <property type="term" value="C:cytosol"/>
    <property type="evidence" value="ECO:0007669"/>
    <property type="project" value="TreeGrafter"/>
</dbReference>
<dbReference type="InterPro" id="IPR001867">
    <property type="entry name" value="OmpR/PhoB-type_DNA-bd"/>
</dbReference>
<dbReference type="GO" id="GO:0006355">
    <property type="term" value="P:regulation of DNA-templated transcription"/>
    <property type="evidence" value="ECO:0007669"/>
    <property type="project" value="InterPro"/>
</dbReference>
<accession>A0A3S0K828</accession>
<keyword evidence="2" id="KW-0902">Two-component regulatory system</keyword>
<dbReference type="PROSITE" id="PS50110">
    <property type="entry name" value="RESPONSE_REGULATORY"/>
    <property type="match status" value="1"/>
</dbReference>
<evidence type="ECO:0000259" key="9">
    <source>
        <dbReference type="PROSITE" id="PS51755"/>
    </source>
</evidence>
<dbReference type="PANTHER" id="PTHR48111:SF67">
    <property type="entry name" value="TRANSCRIPTIONAL REGULATORY PROTEIN TCTD"/>
    <property type="match status" value="1"/>
</dbReference>
<dbReference type="InterPro" id="IPR016032">
    <property type="entry name" value="Sig_transdc_resp-reg_C-effctor"/>
</dbReference>
<protein>
    <submittedName>
        <fullName evidence="10">Response regulator transcription factor</fullName>
    </submittedName>
</protein>
<keyword evidence="4 7" id="KW-0238">DNA-binding</keyword>
<dbReference type="EMBL" id="RXMA01000001">
    <property type="protein sequence ID" value="RTR24312.1"/>
    <property type="molecule type" value="Genomic_DNA"/>
</dbReference>
<evidence type="ECO:0000256" key="4">
    <source>
        <dbReference type="ARBA" id="ARBA00023125"/>
    </source>
</evidence>
<dbReference type="Pfam" id="PF00486">
    <property type="entry name" value="Trans_reg_C"/>
    <property type="match status" value="1"/>
</dbReference>
<evidence type="ECO:0000256" key="2">
    <source>
        <dbReference type="ARBA" id="ARBA00023012"/>
    </source>
</evidence>
<dbReference type="GO" id="GO:0000976">
    <property type="term" value="F:transcription cis-regulatory region binding"/>
    <property type="evidence" value="ECO:0007669"/>
    <property type="project" value="TreeGrafter"/>
</dbReference>
<dbReference type="AlphaFoldDB" id="A0A3S0K828"/>
<keyword evidence="11" id="KW-1185">Reference proteome</keyword>
<dbReference type="GO" id="GO:0032993">
    <property type="term" value="C:protein-DNA complex"/>
    <property type="evidence" value="ECO:0007669"/>
    <property type="project" value="TreeGrafter"/>
</dbReference>
<dbReference type="Gene3D" id="6.10.250.690">
    <property type="match status" value="1"/>
</dbReference>
<dbReference type="InterPro" id="IPR039420">
    <property type="entry name" value="WalR-like"/>
</dbReference>
<dbReference type="PROSITE" id="PS51755">
    <property type="entry name" value="OMPR_PHOB"/>
    <property type="match status" value="1"/>
</dbReference>
<evidence type="ECO:0000259" key="8">
    <source>
        <dbReference type="PROSITE" id="PS50110"/>
    </source>
</evidence>
<evidence type="ECO:0000256" key="1">
    <source>
        <dbReference type="ARBA" id="ARBA00022553"/>
    </source>
</evidence>
<gene>
    <name evidence="10" type="ORF">EJ903_00565</name>
</gene>
<feature type="modified residue" description="4-aspartylphosphate" evidence="6">
    <location>
        <position position="51"/>
    </location>
</feature>
<dbReference type="InterPro" id="IPR001789">
    <property type="entry name" value="Sig_transdc_resp-reg_receiver"/>
</dbReference>
<evidence type="ECO:0000256" key="6">
    <source>
        <dbReference type="PROSITE-ProRule" id="PRU00169"/>
    </source>
</evidence>
<name>A0A3S0K828_9PROT</name>
<dbReference type="CDD" id="cd17624">
    <property type="entry name" value="REC_OmpR_PmrA-like"/>
    <property type="match status" value="1"/>
</dbReference>
<dbReference type="SUPFAM" id="SSF52172">
    <property type="entry name" value="CheY-like"/>
    <property type="match status" value="1"/>
</dbReference>
<keyword evidence="3" id="KW-0805">Transcription regulation</keyword>
<feature type="domain" description="Response regulatory" evidence="8">
    <location>
        <begin position="2"/>
        <end position="116"/>
    </location>
</feature>